<proteinExistence type="predicted"/>
<sequence>MPVYLPIAQQATYAAVSRLRIIIGHFIEYSFLKVLGTNILNT</sequence>
<organism evidence="1 2">
    <name type="scientific">Desulfamplus magnetovallimortis</name>
    <dbReference type="NCBI Taxonomy" id="1246637"/>
    <lineage>
        <taxon>Bacteria</taxon>
        <taxon>Pseudomonadati</taxon>
        <taxon>Thermodesulfobacteriota</taxon>
        <taxon>Desulfobacteria</taxon>
        <taxon>Desulfobacterales</taxon>
        <taxon>Desulfobacteraceae</taxon>
        <taxon>Desulfamplus</taxon>
    </lineage>
</organism>
<name>A0A1W1H9Y3_9BACT</name>
<dbReference type="AlphaFoldDB" id="A0A1W1H9Y3"/>
<evidence type="ECO:0000313" key="2">
    <source>
        <dbReference type="Proteomes" id="UP000191931"/>
    </source>
</evidence>
<keyword evidence="2" id="KW-1185">Reference proteome</keyword>
<dbReference type="STRING" id="1246637.MTBBW1_1740007"/>
<reference evidence="1 2" key="1">
    <citation type="submission" date="2017-03" db="EMBL/GenBank/DDBJ databases">
        <authorList>
            <person name="Afonso C.L."/>
            <person name="Miller P.J."/>
            <person name="Scott M.A."/>
            <person name="Spackman E."/>
            <person name="Goraichik I."/>
            <person name="Dimitrov K.M."/>
            <person name="Suarez D.L."/>
            <person name="Swayne D.E."/>
        </authorList>
    </citation>
    <scope>NUCLEOTIDE SEQUENCE [LARGE SCALE GENOMIC DNA]</scope>
    <source>
        <strain evidence="1">PRJEB14757</strain>
    </source>
</reference>
<accession>A0A1W1H9Y3</accession>
<gene>
    <name evidence="1" type="ORF">MTBBW1_1740007</name>
</gene>
<evidence type="ECO:0000313" key="1">
    <source>
        <dbReference type="EMBL" id="SLM29277.1"/>
    </source>
</evidence>
<dbReference type="Proteomes" id="UP000191931">
    <property type="component" value="Unassembled WGS sequence"/>
</dbReference>
<dbReference type="EMBL" id="FWEV01000084">
    <property type="protein sequence ID" value="SLM29277.1"/>
    <property type="molecule type" value="Genomic_DNA"/>
</dbReference>
<protein>
    <submittedName>
        <fullName evidence="1">Uncharacterized protein</fullName>
    </submittedName>
</protein>